<proteinExistence type="predicted"/>
<keyword evidence="3" id="KW-1185">Reference proteome</keyword>
<evidence type="ECO:0000256" key="1">
    <source>
        <dbReference type="SAM" id="MobiDB-lite"/>
    </source>
</evidence>
<feature type="region of interest" description="Disordered" evidence="1">
    <location>
        <begin position="1"/>
        <end position="41"/>
    </location>
</feature>
<sequence>MVGQRSRSYQHEFDQTGGGSGRQECLACSGPGGHEESDTTKQQQLSIVYTDWQCISRVSGRGRSQPYLGCFACTTDTLPLGYDPFPEAIPFSRGKYLSVANISQLQTSQKTQTQPLAHSSVN</sequence>
<dbReference type="EMBL" id="OX395138">
    <property type="protein sequence ID" value="CAI5791531.1"/>
    <property type="molecule type" value="Genomic_DNA"/>
</dbReference>
<accession>A0AA35PJS1</accession>
<gene>
    <name evidence="2" type="ORF">PODLI_1B027868</name>
</gene>
<organism evidence="2 3">
    <name type="scientific">Podarcis lilfordi</name>
    <name type="common">Lilford's wall lizard</name>
    <dbReference type="NCBI Taxonomy" id="74358"/>
    <lineage>
        <taxon>Eukaryota</taxon>
        <taxon>Metazoa</taxon>
        <taxon>Chordata</taxon>
        <taxon>Craniata</taxon>
        <taxon>Vertebrata</taxon>
        <taxon>Euteleostomi</taxon>
        <taxon>Lepidosauria</taxon>
        <taxon>Squamata</taxon>
        <taxon>Bifurcata</taxon>
        <taxon>Unidentata</taxon>
        <taxon>Episquamata</taxon>
        <taxon>Laterata</taxon>
        <taxon>Lacertibaenia</taxon>
        <taxon>Lacertidae</taxon>
        <taxon>Podarcis</taxon>
    </lineage>
</organism>
<dbReference type="Proteomes" id="UP001178461">
    <property type="component" value="Chromosome 13"/>
</dbReference>
<evidence type="ECO:0000313" key="3">
    <source>
        <dbReference type="Proteomes" id="UP001178461"/>
    </source>
</evidence>
<name>A0AA35PJS1_9SAUR</name>
<reference evidence="2" key="1">
    <citation type="submission" date="2022-12" db="EMBL/GenBank/DDBJ databases">
        <authorList>
            <person name="Alioto T."/>
            <person name="Alioto T."/>
            <person name="Gomez Garrido J."/>
        </authorList>
    </citation>
    <scope>NUCLEOTIDE SEQUENCE</scope>
</reference>
<dbReference type="AlphaFoldDB" id="A0AA35PJS1"/>
<evidence type="ECO:0000313" key="2">
    <source>
        <dbReference type="EMBL" id="CAI5791531.1"/>
    </source>
</evidence>
<protein>
    <submittedName>
        <fullName evidence="2">Uncharacterized protein</fullName>
    </submittedName>
</protein>